<dbReference type="Proteomes" id="UP000235703">
    <property type="component" value="Unassembled WGS sequence"/>
</dbReference>
<gene>
    <name evidence="1" type="ORF">CJ198_03895</name>
</gene>
<reference evidence="1 2" key="1">
    <citation type="submission" date="2017-09" db="EMBL/GenBank/DDBJ databases">
        <title>Bacterial strain isolated from the female urinary microbiota.</title>
        <authorList>
            <person name="Thomas-White K."/>
            <person name="Kumar N."/>
            <person name="Forster S."/>
            <person name="Putonti C."/>
            <person name="Lawley T."/>
            <person name="Wolfe A.J."/>
        </authorList>
    </citation>
    <scope>NUCLEOTIDE SEQUENCE [LARGE SCALE GENOMIC DNA]</scope>
    <source>
        <strain evidence="1 2">UMB0680</strain>
    </source>
</reference>
<protein>
    <submittedName>
        <fullName evidence="1">Uncharacterized protein</fullName>
    </submittedName>
</protein>
<comment type="caution">
    <text evidence="1">The sequence shown here is derived from an EMBL/GenBank/DDBJ whole genome shotgun (WGS) entry which is preliminary data.</text>
</comment>
<keyword evidence="2" id="KW-1185">Reference proteome</keyword>
<proteinExistence type="predicted"/>
<dbReference type="AlphaFoldDB" id="A0A2N6PII8"/>
<name>A0A2N6PII8_9MICO</name>
<sequence length="258" mass="28970">MMDVDAGARVDEWRALLSRLPALWQELHVTKCRQDVIANRSASAVSSSPLVFRVDASEVQWRIRDLLQTIASRYDMQAGQVIRYRQPGELMVLLARHVTWVAKHADAEVWMDELSALDRQGWQVVNRPPDLIRLGVCGAALDDGFTCQAELWHEPGQTAVECPMCSTVTDVAHRKDQDLARAARYRAPLSVVVEALAATGVPVRLEQARKWTQRRDRHGRALLEPATTRADGTKLYEVGEVLRVATSRRAKRAGTSER</sequence>
<dbReference type="EMBL" id="PNFZ01000002">
    <property type="protein sequence ID" value="PMB98493.1"/>
    <property type="molecule type" value="Genomic_DNA"/>
</dbReference>
<accession>A0A2N6PII8</accession>
<evidence type="ECO:0000313" key="1">
    <source>
        <dbReference type="EMBL" id="PMB98493.1"/>
    </source>
</evidence>
<organism evidence="1 2">
    <name type="scientific">Brevibacterium luteolum</name>
    <dbReference type="NCBI Taxonomy" id="199591"/>
    <lineage>
        <taxon>Bacteria</taxon>
        <taxon>Bacillati</taxon>
        <taxon>Actinomycetota</taxon>
        <taxon>Actinomycetes</taxon>
        <taxon>Micrococcales</taxon>
        <taxon>Brevibacteriaceae</taxon>
        <taxon>Brevibacterium</taxon>
    </lineage>
</organism>
<evidence type="ECO:0000313" key="2">
    <source>
        <dbReference type="Proteomes" id="UP000235703"/>
    </source>
</evidence>